<accession>A0ABV0VGI8</accession>
<name>A0ABV0VGI8_9TELE</name>
<organism evidence="2 3">
    <name type="scientific">Ilyodon furcidens</name>
    <name type="common">goldbreast splitfin</name>
    <dbReference type="NCBI Taxonomy" id="33524"/>
    <lineage>
        <taxon>Eukaryota</taxon>
        <taxon>Metazoa</taxon>
        <taxon>Chordata</taxon>
        <taxon>Craniata</taxon>
        <taxon>Vertebrata</taxon>
        <taxon>Euteleostomi</taxon>
        <taxon>Actinopterygii</taxon>
        <taxon>Neopterygii</taxon>
        <taxon>Teleostei</taxon>
        <taxon>Neoteleostei</taxon>
        <taxon>Acanthomorphata</taxon>
        <taxon>Ovalentaria</taxon>
        <taxon>Atherinomorphae</taxon>
        <taxon>Cyprinodontiformes</taxon>
        <taxon>Goodeidae</taxon>
        <taxon>Ilyodon</taxon>
    </lineage>
</organism>
<sequence>MKYICYLTHSHVSILNLHPIDFRPLNQEEIAQRREMARQRHAERVAAESLEGATLSDNTPVEAKMTSLTLKSVEEEEQKQVFMAFARVYSGMVKKGQRVFVLGPKYDPTQGLSLENHHRDYRTPPREEPGRVLGEPPSSHSVLHSAQGAAAIYARADPAMDPETRDPGTYHSLSLGPTEPRVHARASSHRESRCRYPIGTTSPWTQEVVPFPMVVETGRLPQHLNLVRASPGSCLNLSDPSLDPTPPAPSPQRPPQPQKEALEEGHHSTPRTRHSANPTSKHRRCPRMPVTYPLVRHTSTHQAGWPAPPPNQSHISINTAHRPAKTPSSEPGTPPTNVPGTEARDRDPRQSKRSREGRKASTRQPPRPEPQPQPRSRPEGPLPLPA</sequence>
<feature type="region of interest" description="Disordered" evidence="1">
    <location>
        <begin position="111"/>
        <end position="141"/>
    </location>
</feature>
<feature type="compositionally biased region" description="Pro residues" evidence="1">
    <location>
        <begin position="365"/>
        <end position="386"/>
    </location>
</feature>
<dbReference type="SUPFAM" id="SSF50447">
    <property type="entry name" value="Translation proteins"/>
    <property type="match status" value="1"/>
</dbReference>
<feature type="compositionally biased region" description="Basic and acidic residues" evidence="1">
    <location>
        <begin position="342"/>
        <end position="359"/>
    </location>
</feature>
<protein>
    <submittedName>
        <fullName evidence="2">Uncharacterized protein</fullName>
    </submittedName>
</protein>
<feature type="compositionally biased region" description="Basic residues" evidence="1">
    <location>
        <begin position="268"/>
        <end position="286"/>
    </location>
</feature>
<proteinExistence type="predicted"/>
<dbReference type="InterPro" id="IPR009000">
    <property type="entry name" value="Transl_B-barrel_sf"/>
</dbReference>
<comment type="caution">
    <text evidence="2">The sequence shown here is derived from an EMBL/GenBank/DDBJ whole genome shotgun (WGS) entry which is preliminary data.</text>
</comment>
<dbReference type="Gene3D" id="2.40.30.10">
    <property type="entry name" value="Translation factors"/>
    <property type="match status" value="1"/>
</dbReference>
<keyword evidence="3" id="KW-1185">Reference proteome</keyword>
<feature type="region of interest" description="Disordered" evidence="1">
    <location>
        <begin position="231"/>
        <end position="386"/>
    </location>
</feature>
<dbReference type="Proteomes" id="UP001482620">
    <property type="component" value="Unassembled WGS sequence"/>
</dbReference>
<feature type="region of interest" description="Disordered" evidence="1">
    <location>
        <begin position="163"/>
        <end position="198"/>
    </location>
</feature>
<feature type="compositionally biased region" description="Pro residues" evidence="1">
    <location>
        <begin position="243"/>
        <end position="257"/>
    </location>
</feature>
<reference evidence="2 3" key="1">
    <citation type="submission" date="2021-06" db="EMBL/GenBank/DDBJ databases">
        <authorList>
            <person name="Palmer J.M."/>
        </authorList>
    </citation>
    <scope>NUCLEOTIDE SEQUENCE [LARGE SCALE GENOMIC DNA]</scope>
    <source>
        <strain evidence="3">if_2019</strain>
        <tissue evidence="2">Muscle</tissue>
    </source>
</reference>
<feature type="compositionally biased region" description="Basic and acidic residues" evidence="1">
    <location>
        <begin position="115"/>
        <end position="130"/>
    </location>
</feature>
<evidence type="ECO:0000256" key="1">
    <source>
        <dbReference type="SAM" id="MobiDB-lite"/>
    </source>
</evidence>
<evidence type="ECO:0000313" key="3">
    <source>
        <dbReference type="Proteomes" id="UP001482620"/>
    </source>
</evidence>
<evidence type="ECO:0000313" key="2">
    <source>
        <dbReference type="EMBL" id="MEQ2255546.1"/>
    </source>
</evidence>
<dbReference type="EMBL" id="JAHRIQ010105566">
    <property type="protein sequence ID" value="MEQ2255546.1"/>
    <property type="molecule type" value="Genomic_DNA"/>
</dbReference>
<gene>
    <name evidence="2" type="ORF">ILYODFUR_015025</name>
</gene>